<evidence type="ECO:0000313" key="2">
    <source>
        <dbReference type="Proteomes" id="UP000030640"/>
    </source>
</evidence>
<organism evidence="1 2">
    <name type="scientific">Plasmodium inui San Antonio 1</name>
    <dbReference type="NCBI Taxonomy" id="1237626"/>
    <lineage>
        <taxon>Eukaryota</taxon>
        <taxon>Sar</taxon>
        <taxon>Alveolata</taxon>
        <taxon>Apicomplexa</taxon>
        <taxon>Aconoidasida</taxon>
        <taxon>Haemosporida</taxon>
        <taxon>Plasmodiidae</taxon>
        <taxon>Plasmodium</taxon>
        <taxon>Plasmodium (Plasmodium)</taxon>
    </lineage>
</organism>
<sequence>MVITCINYCEYCLFAYTAGVLQINKKTSEPQEFNDFFQEIFKSDAAFKAFNLLDIKHKQLMHS</sequence>
<proteinExistence type="predicted"/>
<dbReference type="AlphaFoldDB" id="W7A4M6"/>
<dbReference type="Proteomes" id="UP000030640">
    <property type="component" value="Unassembled WGS sequence"/>
</dbReference>
<dbReference type="EMBL" id="KI965560">
    <property type="protein sequence ID" value="EUD64044.1"/>
    <property type="molecule type" value="Genomic_DNA"/>
</dbReference>
<keyword evidence="2" id="KW-1185">Reference proteome</keyword>
<accession>W7A4M6</accession>
<gene>
    <name evidence="1" type="ORF">C922_05570</name>
</gene>
<dbReference type="GeneID" id="20040844"/>
<reference evidence="1 2" key="1">
    <citation type="submission" date="2013-02" db="EMBL/GenBank/DDBJ databases">
        <title>The Genome Sequence of Plasmodium inui San Antonio 1.</title>
        <authorList>
            <consortium name="The Broad Institute Genome Sequencing Platform"/>
            <consortium name="The Broad Institute Genome Sequencing Center for Infectious Disease"/>
            <person name="Neafsey D."/>
            <person name="Cheeseman I."/>
            <person name="Volkman S."/>
            <person name="Adams J."/>
            <person name="Walker B."/>
            <person name="Young S.K."/>
            <person name="Zeng Q."/>
            <person name="Gargeya S."/>
            <person name="Fitzgerald M."/>
            <person name="Haas B."/>
            <person name="Abouelleil A."/>
            <person name="Alvarado L."/>
            <person name="Arachchi H.M."/>
            <person name="Berlin A.M."/>
            <person name="Chapman S.B."/>
            <person name="Dewar J."/>
            <person name="Goldberg J."/>
            <person name="Griggs A."/>
            <person name="Gujja S."/>
            <person name="Hansen M."/>
            <person name="Howarth C."/>
            <person name="Imamovic A."/>
            <person name="Larimer J."/>
            <person name="McCowan C."/>
            <person name="Murphy C."/>
            <person name="Neiman D."/>
            <person name="Pearson M."/>
            <person name="Priest M."/>
            <person name="Roberts A."/>
            <person name="Saif S."/>
            <person name="Shea T."/>
            <person name="Sisk P."/>
            <person name="Sykes S."/>
            <person name="Wortman J."/>
            <person name="Nusbaum C."/>
            <person name="Birren B."/>
        </authorList>
    </citation>
    <scope>NUCLEOTIDE SEQUENCE [LARGE SCALE GENOMIC DNA]</scope>
    <source>
        <strain evidence="1 2">San Antonio 1</strain>
    </source>
</reference>
<name>W7A4M6_9APIC</name>
<dbReference type="VEuPathDB" id="PlasmoDB:C922_05570"/>
<evidence type="ECO:0000313" key="1">
    <source>
        <dbReference type="EMBL" id="EUD64044.1"/>
    </source>
</evidence>
<protein>
    <submittedName>
        <fullName evidence="1">Uncharacterized protein</fullName>
    </submittedName>
</protein>
<dbReference type="RefSeq" id="XP_008819363.1">
    <property type="nucleotide sequence ID" value="XM_008821141.1"/>
</dbReference>